<dbReference type="InterPro" id="IPR029064">
    <property type="entry name" value="Ribosomal_eL30-like_sf"/>
</dbReference>
<keyword evidence="2" id="KW-1185">Reference proteome</keyword>
<dbReference type="AlphaFoldDB" id="A0A380KBM9"/>
<name>A0A380KBM9_9STRE</name>
<evidence type="ECO:0000313" key="1">
    <source>
        <dbReference type="EMBL" id="SUN62433.1"/>
    </source>
</evidence>
<dbReference type="RefSeq" id="WP_115270074.1">
    <property type="nucleotide sequence ID" value="NZ_JBNPNB010000001.1"/>
</dbReference>
<gene>
    <name evidence="1" type="ORF">NCTC12224_01881</name>
</gene>
<dbReference type="InterPro" id="IPR012543">
    <property type="entry name" value="DUF1694"/>
</dbReference>
<protein>
    <submittedName>
        <fullName evidence="1">Uncharacterized conserved protein</fullName>
    </submittedName>
</protein>
<sequence length="150" mass="16952">MTDLDKQILQKATGETRLNPDEQRRYFGTFRERVVLTIALQEAQTEGIQKTFSQALERLSQTFSPLSVKISPKLSTETQIFYMKKAQDKGCSATIVDETAANSPFGIIVHTNKAENIESTDFAVQFPDLLEAKPTPHPQKESFFKKLFGH</sequence>
<dbReference type="Gene3D" id="3.30.1330.30">
    <property type="match status" value="1"/>
</dbReference>
<dbReference type="EMBL" id="UHFN01000007">
    <property type="protein sequence ID" value="SUN62433.1"/>
    <property type="molecule type" value="Genomic_DNA"/>
</dbReference>
<dbReference type="Pfam" id="PF07997">
    <property type="entry name" value="DUF1694"/>
    <property type="match status" value="1"/>
</dbReference>
<evidence type="ECO:0000313" key="2">
    <source>
        <dbReference type="Proteomes" id="UP000254924"/>
    </source>
</evidence>
<dbReference type="SUPFAM" id="SSF160515">
    <property type="entry name" value="YueI-like"/>
    <property type="match status" value="1"/>
</dbReference>
<dbReference type="GeneID" id="78357146"/>
<dbReference type="OrthoDB" id="95278at2"/>
<proteinExistence type="predicted"/>
<dbReference type="Proteomes" id="UP000254924">
    <property type="component" value="Unassembled WGS sequence"/>
</dbReference>
<organism evidence="1 2">
    <name type="scientific">Streptococcus hyointestinalis</name>
    <dbReference type="NCBI Taxonomy" id="1337"/>
    <lineage>
        <taxon>Bacteria</taxon>
        <taxon>Bacillati</taxon>
        <taxon>Bacillota</taxon>
        <taxon>Bacilli</taxon>
        <taxon>Lactobacillales</taxon>
        <taxon>Streptococcaceae</taxon>
        <taxon>Streptococcus</taxon>
    </lineage>
</organism>
<dbReference type="PIRSF" id="PIRSF034303">
    <property type="entry name" value="DUF1694"/>
    <property type="match status" value="1"/>
</dbReference>
<reference evidence="1 2" key="1">
    <citation type="submission" date="2018-06" db="EMBL/GenBank/DDBJ databases">
        <authorList>
            <consortium name="Pathogen Informatics"/>
            <person name="Doyle S."/>
        </authorList>
    </citation>
    <scope>NUCLEOTIDE SEQUENCE [LARGE SCALE GENOMIC DNA]</scope>
    <source>
        <strain evidence="1 2">NCTC12224</strain>
    </source>
</reference>
<accession>A0A380KBM9</accession>